<protein>
    <submittedName>
        <fullName evidence="2">Uncharacterized protein</fullName>
    </submittedName>
</protein>
<feature type="region of interest" description="Disordered" evidence="1">
    <location>
        <begin position="49"/>
        <end position="89"/>
    </location>
</feature>
<feature type="compositionally biased region" description="Basic and acidic residues" evidence="1">
    <location>
        <begin position="115"/>
        <end position="126"/>
    </location>
</feature>
<gene>
    <name evidence="2" type="ORF">GSLYS_00005543001</name>
</gene>
<evidence type="ECO:0000313" key="2">
    <source>
        <dbReference type="EMBL" id="CAL1531448.1"/>
    </source>
</evidence>
<feature type="compositionally biased region" description="Polar residues" evidence="1">
    <location>
        <begin position="212"/>
        <end position="222"/>
    </location>
</feature>
<accession>A0AAV2HDE6</accession>
<feature type="non-terminal residue" evidence="2">
    <location>
        <position position="246"/>
    </location>
</feature>
<proteinExistence type="predicted"/>
<dbReference type="AlphaFoldDB" id="A0AAV2HDE6"/>
<evidence type="ECO:0000313" key="3">
    <source>
        <dbReference type="Proteomes" id="UP001497497"/>
    </source>
</evidence>
<dbReference type="EMBL" id="CAXITT010000089">
    <property type="protein sequence ID" value="CAL1531448.1"/>
    <property type="molecule type" value="Genomic_DNA"/>
</dbReference>
<reference evidence="2 3" key="1">
    <citation type="submission" date="2024-04" db="EMBL/GenBank/DDBJ databases">
        <authorList>
            <consortium name="Genoscope - CEA"/>
            <person name="William W."/>
        </authorList>
    </citation>
    <scope>NUCLEOTIDE SEQUENCE [LARGE SCALE GENOMIC DNA]</scope>
</reference>
<evidence type="ECO:0000256" key="1">
    <source>
        <dbReference type="SAM" id="MobiDB-lite"/>
    </source>
</evidence>
<keyword evidence="3" id="KW-1185">Reference proteome</keyword>
<sequence length="246" mass="28141">MHTQLRRSIQHSQKYAAYLEERIRQKEKKEKFKKRRLWMHDGDGVESAEMSFIKAEVEDEQEAGQSQQLEDGQELEDKPEIEDNRETKYNKSIYYNKNIEDNKEIEDDNEIENSENNKEIEDTKDIEDNKEIVTQSEISTLDEKKFLLSANVPSLKNFSPVTDTPTILRPSLLVMTTGFPTSQPLIGTYVSGTHGLGIRLPAGWPLPECSPKATTKAISKSKPSAPFRQKKEKEVARAQVAISKSR</sequence>
<feature type="region of interest" description="Disordered" evidence="1">
    <location>
        <begin position="211"/>
        <end position="246"/>
    </location>
</feature>
<organism evidence="2 3">
    <name type="scientific">Lymnaea stagnalis</name>
    <name type="common">Great pond snail</name>
    <name type="synonym">Helix stagnalis</name>
    <dbReference type="NCBI Taxonomy" id="6523"/>
    <lineage>
        <taxon>Eukaryota</taxon>
        <taxon>Metazoa</taxon>
        <taxon>Spiralia</taxon>
        <taxon>Lophotrochozoa</taxon>
        <taxon>Mollusca</taxon>
        <taxon>Gastropoda</taxon>
        <taxon>Heterobranchia</taxon>
        <taxon>Euthyneura</taxon>
        <taxon>Panpulmonata</taxon>
        <taxon>Hygrophila</taxon>
        <taxon>Lymnaeoidea</taxon>
        <taxon>Lymnaeidae</taxon>
        <taxon>Lymnaea</taxon>
    </lineage>
</organism>
<feature type="region of interest" description="Disordered" evidence="1">
    <location>
        <begin position="105"/>
        <end position="126"/>
    </location>
</feature>
<comment type="caution">
    <text evidence="2">The sequence shown here is derived from an EMBL/GenBank/DDBJ whole genome shotgun (WGS) entry which is preliminary data.</text>
</comment>
<feature type="compositionally biased region" description="Basic and acidic residues" evidence="1">
    <location>
        <begin position="75"/>
        <end position="89"/>
    </location>
</feature>
<dbReference type="Proteomes" id="UP001497497">
    <property type="component" value="Unassembled WGS sequence"/>
</dbReference>
<name>A0AAV2HDE6_LYMST</name>